<organism evidence="10 11">
    <name type="scientific">Teichococcus vastitatis</name>
    <dbReference type="NCBI Taxonomy" id="2307076"/>
    <lineage>
        <taxon>Bacteria</taxon>
        <taxon>Pseudomonadati</taxon>
        <taxon>Pseudomonadota</taxon>
        <taxon>Alphaproteobacteria</taxon>
        <taxon>Acetobacterales</taxon>
        <taxon>Roseomonadaceae</taxon>
        <taxon>Roseomonas</taxon>
    </lineage>
</organism>
<comment type="similarity">
    <text evidence="3">Belongs to the Nudix hydrolase family. NudK subfamily.</text>
</comment>
<evidence type="ECO:0000313" key="11">
    <source>
        <dbReference type="Proteomes" id="UP001201985"/>
    </source>
</evidence>
<name>A0ABS9WA45_9PROT</name>
<dbReference type="EMBL" id="JALBUU010000080">
    <property type="protein sequence ID" value="MCI0756088.1"/>
    <property type="molecule type" value="Genomic_DNA"/>
</dbReference>
<accession>A0ABS9WA45</accession>
<keyword evidence="11" id="KW-1185">Reference proteome</keyword>
<dbReference type="RefSeq" id="WP_241793749.1">
    <property type="nucleotide sequence ID" value="NZ_JALBUU010000080.1"/>
</dbReference>
<evidence type="ECO:0000256" key="8">
    <source>
        <dbReference type="ARBA" id="ARBA00032272"/>
    </source>
</evidence>
<gene>
    <name evidence="10" type="ORF">MON41_20690</name>
</gene>
<evidence type="ECO:0000313" key="10">
    <source>
        <dbReference type="EMBL" id="MCI0756088.1"/>
    </source>
</evidence>
<dbReference type="PANTHER" id="PTHR11839:SF18">
    <property type="entry name" value="NUDIX HYDROLASE DOMAIN-CONTAINING PROTEIN"/>
    <property type="match status" value="1"/>
</dbReference>
<comment type="subunit">
    <text evidence="4">Homodimer.</text>
</comment>
<dbReference type="Gene3D" id="3.90.79.10">
    <property type="entry name" value="Nucleoside Triphosphate Pyrophosphohydrolase"/>
    <property type="match status" value="1"/>
</dbReference>
<evidence type="ECO:0000256" key="7">
    <source>
        <dbReference type="ARBA" id="ARBA00032162"/>
    </source>
</evidence>
<comment type="caution">
    <text evidence="10">The sequence shown here is derived from an EMBL/GenBank/DDBJ whole genome shotgun (WGS) entry which is preliminary data.</text>
</comment>
<comment type="cofactor">
    <cofactor evidence="2">
        <name>Mg(2+)</name>
        <dbReference type="ChEBI" id="CHEBI:18420"/>
    </cofactor>
</comment>
<keyword evidence="6" id="KW-0378">Hydrolase</keyword>
<dbReference type="PROSITE" id="PS51462">
    <property type="entry name" value="NUDIX"/>
    <property type="match status" value="1"/>
</dbReference>
<evidence type="ECO:0000256" key="4">
    <source>
        <dbReference type="ARBA" id="ARBA00011738"/>
    </source>
</evidence>
<evidence type="ECO:0000259" key="9">
    <source>
        <dbReference type="PROSITE" id="PS51462"/>
    </source>
</evidence>
<sequence>MSHFKKVCAMSGGGMSVVDRIQVEDVRVLSDNWYLLTKATFRYRRRDGTWQQQSREAYDRGNGAAILLYDPARRTVILTRQFRYPTFVNGYDGLLIEVPAGLLDEASPEQRIRAEVEEETGYRVRDVRQVFQAFMSPGSVTEKLHFFVGAYHPADHVAEGGGKEAEGEDIDLLDVPIAEALAMMERGEICDAKTIMLLQYAALHLFPEVAGS</sequence>
<dbReference type="Pfam" id="PF00293">
    <property type="entry name" value="NUDIX"/>
    <property type="match status" value="1"/>
</dbReference>
<evidence type="ECO:0000256" key="6">
    <source>
        <dbReference type="ARBA" id="ARBA00022801"/>
    </source>
</evidence>
<feature type="domain" description="Nudix hydrolase" evidence="9">
    <location>
        <begin position="59"/>
        <end position="197"/>
    </location>
</feature>
<dbReference type="PANTHER" id="PTHR11839">
    <property type="entry name" value="UDP/ADP-SUGAR PYROPHOSPHATASE"/>
    <property type="match status" value="1"/>
</dbReference>
<dbReference type="SUPFAM" id="SSF55811">
    <property type="entry name" value="Nudix"/>
    <property type="match status" value="1"/>
</dbReference>
<dbReference type="InterPro" id="IPR000086">
    <property type="entry name" value="NUDIX_hydrolase_dom"/>
</dbReference>
<dbReference type="InterPro" id="IPR004385">
    <property type="entry name" value="NDP_pyrophosphatase"/>
</dbReference>
<dbReference type="CDD" id="cd24157">
    <property type="entry name" value="NUDIX_GDPMK"/>
    <property type="match status" value="1"/>
</dbReference>
<protein>
    <recommendedName>
        <fullName evidence="5">GDP-mannose pyrophosphatase</fullName>
    </recommendedName>
    <alternativeName>
        <fullName evidence="7">GDP-mannose hydrolase</fullName>
    </alternativeName>
    <alternativeName>
        <fullName evidence="8">GDPMK</fullName>
    </alternativeName>
</protein>
<evidence type="ECO:0000256" key="3">
    <source>
        <dbReference type="ARBA" id="ARBA00007275"/>
    </source>
</evidence>
<dbReference type="NCBIfam" id="TIGR00052">
    <property type="entry name" value="nudix-type nucleoside diphosphatase, YffH/AdpP family"/>
    <property type="match status" value="1"/>
</dbReference>
<evidence type="ECO:0000256" key="1">
    <source>
        <dbReference type="ARBA" id="ARBA00000847"/>
    </source>
</evidence>
<proteinExistence type="inferred from homology"/>
<dbReference type="InterPro" id="IPR015797">
    <property type="entry name" value="NUDIX_hydrolase-like_dom_sf"/>
</dbReference>
<evidence type="ECO:0000256" key="2">
    <source>
        <dbReference type="ARBA" id="ARBA00001946"/>
    </source>
</evidence>
<comment type="catalytic activity">
    <reaction evidence="1">
        <text>GDP-alpha-D-mannose + H2O = alpha-D-mannose 1-phosphate + GMP + 2 H(+)</text>
        <dbReference type="Rhea" id="RHEA:27978"/>
        <dbReference type="ChEBI" id="CHEBI:15377"/>
        <dbReference type="ChEBI" id="CHEBI:15378"/>
        <dbReference type="ChEBI" id="CHEBI:57527"/>
        <dbReference type="ChEBI" id="CHEBI:58115"/>
        <dbReference type="ChEBI" id="CHEBI:58409"/>
    </reaction>
</comment>
<reference evidence="10 11" key="1">
    <citation type="submission" date="2022-03" db="EMBL/GenBank/DDBJ databases">
        <title>Complete genome analysis of Roseomonas KG 17.1 : a prolific producer of plant growth promoters.</title>
        <authorList>
            <person name="Saadouli I."/>
            <person name="Najjari A."/>
            <person name="Mosbah A."/>
            <person name="Ouzari H.I."/>
        </authorList>
    </citation>
    <scope>NUCLEOTIDE SEQUENCE [LARGE SCALE GENOMIC DNA]</scope>
    <source>
        <strain evidence="10 11">KG17-1</strain>
    </source>
</reference>
<dbReference type="Proteomes" id="UP001201985">
    <property type="component" value="Unassembled WGS sequence"/>
</dbReference>
<evidence type="ECO:0000256" key="5">
    <source>
        <dbReference type="ARBA" id="ARBA00016377"/>
    </source>
</evidence>